<evidence type="ECO:0000313" key="3">
    <source>
        <dbReference type="Proteomes" id="UP000005254"/>
    </source>
</evidence>
<keyword evidence="1" id="KW-1133">Transmembrane helix</keyword>
<dbReference type="AlphaFoldDB" id="A0ABC7ZJK3"/>
<dbReference type="EMBL" id="CP003772">
    <property type="protein sequence ID" value="AFQ04158.1"/>
    <property type="molecule type" value="Genomic_DNA"/>
</dbReference>
<dbReference type="RefSeq" id="WP_010869436.1">
    <property type="nucleotide sequence ID" value="NC_018497.1"/>
</dbReference>
<keyword evidence="1" id="KW-0812">Transmembrane</keyword>
<name>A0ABC7ZJK3_MYCGT</name>
<organism evidence="2 3">
    <name type="scientific">Mycoplasmoides genitalium M6320</name>
    <dbReference type="NCBI Taxonomy" id="662945"/>
    <lineage>
        <taxon>Bacteria</taxon>
        <taxon>Bacillati</taxon>
        <taxon>Mycoplasmatota</taxon>
        <taxon>Mycoplasmoidales</taxon>
        <taxon>Mycoplasmoidaceae</taxon>
        <taxon>Mycoplasmoides</taxon>
    </lineage>
</organism>
<evidence type="ECO:0000313" key="2">
    <source>
        <dbReference type="EMBL" id="AFQ04158.1"/>
    </source>
</evidence>
<dbReference type="GeneID" id="99647222"/>
<sequence length="212" mass="25114">MGRVEKFRFYRQSFDNNKIVKKALINAQKNTESWKKQLNKINQKILINYHPFSEFNKNPVKHHTEPNKLFKTLQELIVDLKNTDFKLLEEKVDRMWLNAAYNQTSSGYESWISDDKGIEKINHLSKFYEANEKQWLKKTSNLTSDLKEYNKILTVFSTESFAFKKSIDNIEPNLFNANKAIFKNLVITLISFMLFSILFFLIFLIVSFVSFV</sequence>
<proteinExistence type="predicted"/>
<dbReference type="Proteomes" id="UP000005254">
    <property type="component" value="Chromosome"/>
</dbReference>
<dbReference type="SMR" id="A0ABC7ZJK3"/>
<protein>
    <submittedName>
        <fullName evidence="2">Uncharacterized protein</fullName>
    </submittedName>
</protein>
<feature type="transmembrane region" description="Helical" evidence="1">
    <location>
        <begin position="185"/>
        <end position="211"/>
    </location>
</feature>
<dbReference type="KEGG" id="mgx:CM1_01990"/>
<reference evidence="2 3" key="1">
    <citation type="journal article" date="2012" name="J. Bacteriol.">
        <title>Draft Genome Sequences of Four Axenic Mycoplasma genitalium Strains Isolated from Denmark, Japan, and Australia.</title>
        <authorList>
            <person name="McGowin C.L."/>
            <person name="Ma L."/>
            <person name="Jensen J.S."/>
            <person name="Mancuso M.M."/>
            <person name="Hamasuna R."/>
            <person name="Adegboye D."/>
            <person name="Martin D.H."/>
        </authorList>
    </citation>
    <scope>NUCLEOTIDE SEQUENCE [LARGE SCALE GENOMIC DNA]</scope>
    <source>
        <strain evidence="2 3">M6320</strain>
    </source>
</reference>
<accession>A0ABC7ZJK3</accession>
<evidence type="ECO:0000256" key="1">
    <source>
        <dbReference type="SAM" id="Phobius"/>
    </source>
</evidence>
<gene>
    <name evidence="2" type="ORF">CM1_01990</name>
</gene>
<keyword evidence="1" id="KW-0472">Membrane</keyword>